<dbReference type="Proteomes" id="UP001497516">
    <property type="component" value="Chromosome 3"/>
</dbReference>
<protein>
    <recommendedName>
        <fullName evidence="4">Secreted protein</fullName>
    </recommendedName>
</protein>
<organism evidence="2 3">
    <name type="scientific">Linum trigynum</name>
    <dbReference type="NCBI Taxonomy" id="586398"/>
    <lineage>
        <taxon>Eukaryota</taxon>
        <taxon>Viridiplantae</taxon>
        <taxon>Streptophyta</taxon>
        <taxon>Embryophyta</taxon>
        <taxon>Tracheophyta</taxon>
        <taxon>Spermatophyta</taxon>
        <taxon>Magnoliopsida</taxon>
        <taxon>eudicotyledons</taxon>
        <taxon>Gunneridae</taxon>
        <taxon>Pentapetalae</taxon>
        <taxon>rosids</taxon>
        <taxon>fabids</taxon>
        <taxon>Malpighiales</taxon>
        <taxon>Linaceae</taxon>
        <taxon>Linum</taxon>
    </lineage>
</organism>
<name>A0AAV2DVZ2_9ROSI</name>
<sequence>MIRHHRHPSTAIVIVHYLFLVIVEYCKLEGCTTLPDFSIPRPLEKLQRRPAAMELLLVSPECQDQRFRSEAVMKKADRRRPASLDFHNVVLASSSRLAPAVKRPRSHRHASLGHG</sequence>
<evidence type="ECO:0000313" key="3">
    <source>
        <dbReference type="Proteomes" id="UP001497516"/>
    </source>
</evidence>
<dbReference type="AlphaFoldDB" id="A0AAV2DVZ2"/>
<reference evidence="2 3" key="1">
    <citation type="submission" date="2024-04" db="EMBL/GenBank/DDBJ databases">
        <authorList>
            <person name="Fracassetti M."/>
        </authorList>
    </citation>
    <scope>NUCLEOTIDE SEQUENCE [LARGE SCALE GENOMIC DNA]</scope>
</reference>
<evidence type="ECO:0008006" key="4">
    <source>
        <dbReference type="Google" id="ProtNLM"/>
    </source>
</evidence>
<proteinExistence type="predicted"/>
<dbReference type="EMBL" id="OZ034816">
    <property type="protein sequence ID" value="CAL1377846.1"/>
    <property type="molecule type" value="Genomic_DNA"/>
</dbReference>
<feature type="chain" id="PRO_5043864268" description="Secreted protein" evidence="1">
    <location>
        <begin position="29"/>
        <end position="115"/>
    </location>
</feature>
<feature type="signal peptide" evidence="1">
    <location>
        <begin position="1"/>
        <end position="28"/>
    </location>
</feature>
<evidence type="ECO:0000256" key="1">
    <source>
        <dbReference type="SAM" id="SignalP"/>
    </source>
</evidence>
<gene>
    <name evidence="2" type="ORF">LTRI10_LOCUS19468</name>
</gene>
<keyword evidence="1" id="KW-0732">Signal</keyword>
<evidence type="ECO:0000313" key="2">
    <source>
        <dbReference type="EMBL" id="CAL1377846.1"/>
    </source>
</evidence>
<accession>A0AAV2DVZ2</accession>
<keyword evidence="3" id="KW-1185">Reference proteome</keyword>